<dbReference type="InterPro" id="IPR005674">
    <property type="entry name" value="CocE/Ser_esterase"/>
</dbReference>
<dbReference type="InterPro" id="IPR000383">
    <property type="entry name" value="Xaa-Pro-like_dom"/>
</dbReference>
<evidence type="ECO:0000256" key="1">
    <source>
        <dbReference type="ARBA" id="ARBA00022801"/>
    </source>
</evidence>
<proteinExistence type="predicted"/>
<dbReference type="PANTHER" id="PTHR43056">
    <property type="entry name" value="PEPTIDASE S9 PROLYL OLIGOPEPTIDASE"/>
    <property type="match status" value="1"/>
</dbReference>
<dbReference type="SUPFAM" id="SSF53474">
    <property type="entry name" value="alpha/beta-Hydrolases"/>
    <property type="match status" value="1"/>
</dbReference>
<evidence type="ECO:0000313" key="4">
    <source>
        <dbReference type="EMBL" id="MBC2665863.1"/>
    </source>
</evidence>
<organism evidence="4 5">
    <name type="scientific">Novosphingobium flavum</name>
    <dbReference type="NCBI Taxonomy" id="1778672"/>
    <lineage>
        <taxon>Bacteria</taxon>
        <taxon>Pseudomonadati</taxon>
        <taxon>Pseudomonadota</taxon>
        <taxon>Alphaproteobacteria</taxon>
        <taxon>Sphingomonadales</taxon>
        <taxon>Sphingomonadaceae</taxon>
        <taxon>Novosphingobium</taxon>
    </lineage>
</organism>
<dbReference type="InterPro" id="IPR029058">
    <property type="entry name" value="AB_hydrolase_fold"/>
</dbReference>
<feature type="signal peptide" evidence="2">
    <location>
        <begin position="1"/>
        <end position="23"/>
    </location>
</feature>
<dbReference type="Pfam" id="PF08530">
    <property type="entry name" value="PepX_C"/>
    <property type="match status" value="1"/>
</dbReference>
<accession>A0A7X1KM01</accession>
<dbReference type="Gene3D" id="3.40.50.1820">
    <property type="entry name" value="alpha/beta hydrolase"/>
    <property type="match status" value="1"/>
</dbReference>
<name>A0A7X1KM01_9SPHN</name>
<keyword evidence="5" id="KW-1185">Reference proteome</keyword>
<sequence>MRIGRALALFGSVAAVAGPAALAQEQGRGSDPAAAPAAAKAGVRVSRPGRYEGYSPVLYDGYALTSEYVAVRDGTKLAIDVIRPMNQGRVVDTKLPVVWMNTPYDRRGFEGRFTPRDYPGAALGLVKYGYVVAIADMRGNYASFGTAVHHNRTEWTKDAFWDAYDLTEWLAAQPWSDGKIGMWGCSATGHSQWQAAATNPPHLKAIFPMSAPSEYYDWGGITAIKSPPPALAAWPGEIPANDATASPVDDDPGGKLLAAAKEGHRRNIDYGYIPFRDSASPELAARYGWKDYKVHEEVSTFHHFAQINAAAIPAYQAGNYGEDLRVKQGIAVKMRNVTAPLKSIYGPASHCQWTSEYRPVPGNAMNITVEELRWFDHWLKGVDNGVTTEPPVYYYTYNTDPKRAWAFAWQWPVPGARPTPFYFGAPGETGAGVNKGSLAGTPGERGALDRYTVDYGVTEQTRDQRGLTYTSAPMTADTTLTGHPLINLWVRTAAPDLDVLAWLEDVAPDGKVTRFPGTDDGRLRASHRALNKAPWDMGGLPWHRSNAADVKPLVKGQPAELIFDLAPISWVFKAGHRVRVVFANVAPARRGETPPTPVLDPAPVVEVLRDAAHPSRITLPLVGAVQASVKRGPGGTLALIFPAGFDARYLADVKPGSVMVNGQPAASVTPAAKGLTVVPAAPVTGPVKVAGSFGERYDYGALMTFAAEGR</sequence>
<dbReference type="Gene3D" id="2.60.120.260">
    <property type="entry name" value="Galactose-binding domain-like"/>
    <property type="match status" value="1"/>
</dbReference>
<dbReference type="GO" id="GO:0008239">
    <property type="term" value="F:dipeptidyl-peptidase activity"/>
    <property type="evidence" value="ECO:0007669"/>
    <property type="project" value="InterPro"/>
</dbReference>
<dbReference type="InterPro" id="IPR050585">
    <property type="entry name" value="Xaa-Pro_dipeptidyl-ppase/CocE"/>
</dbReference>
<evidence type="ECO:0000259" key="3">
    <source>
        <dbReference type="SMART" id="SM00939"/>
    </source>
</evidence>
<dbReference type="Proteomes" id="UP000566813">
    <property type="component" value="Unassembled WGS sequence"/>
</dbReference>
<dbReference type="PANTHER" id="PTHR43056:SF10">
    <property type="entry name" value="COCE_NOND FAMILY, PUTATIVE (AFU_ORTHOLOGUE AFUA_7G00600)-RELATED"/>
    <property type="match status" value="1"/>
</dbReference>
<dbReference type="AlphaFoldDB" id="A0A7X1KM01"/>
<keyword evidence="1 4" id="KW-0378">Hydrolase</keyword>
<dbReference type="InterPro" id="IPR013736">
    <property type="entry name" value="Xaa-Pro_dipept_C"/>
</dbReference>
<dbReference type="RefSeq" id="WP_185664135.1">
    <property type="nucleotide sequence ID" value="NZ_JACLAW010000007.1"/>
</dbReference>
<evidence type="ECO:0000313" key="5">
    <source>
        <dbReference type="Proteomes" id="UP000566813"/>
    </source>
</evidence>
<dbReference type="NCBIfam" id="TIGR00976">
    <property type="entry name" value="CocE_NonD"/>
    <property type="match status" value="1"/>
</dbReference>
<evidence type="ECO:0000256" key="2">
    <source>
        <dbReference type="SAM" id="SignalP"/>
    </source>
</evidence>
<dbReference type="Pfam" id="PF02129">
    <property type="entry name" value="Peptidase_S15"/>
    <property type="match status" value="1"/>
</dbReference>
<reference evidence="4 5" key="1">
    <citation type="submission" date="2020-08" db="EMBL/GenBank/DDBJ databases">
        <title>The genome sequence of type strain Novosphingobium flavum NBRC 111647.</title>
        <authorList>
            <person name="Liu Y."/>
        </authorList>
    </citation>
    <scope>NUCLEOTIDE SEQUENCE [LARGE SCALE GENOMIC DNA]</scope>
    <source>
        <strain evidence="4 5">NBRC 111647</strain>
    </source>
</reference>
<dbReference type="SUPFAM" id="SSF49785">
    <property type="entry name" value="Galactose-binding domain-like"/>
    <property type="match status" value="1"/>
</dbReference>
<feature type="domain" description="Xaa-Pro dipeptidyl-peptidase C-terminal" evidence="3">
    <location>
        <begin position="372"/>
        <end position="618"/>
    </location>
</feature>
<keyword evidence="2" id="KW-0732">Signal</keyword>
<protein>
    <submittedName>
        <fullName evidence="4">CocE/NonD family hydrolase</fullName>
    </submittedName>
</protein>
<comment type="caution">
    <text evidence="4">The sequence shown here is derived from an EMBL/GenBank/DDBJ whole genome shotgun (WGS) entry which is preliminary data.</text>
</comment>
<dbReference type="SMART" id="SM00939">
    <property type="entry name" value="PepX_C"/>
    <property type="match status" value="1"/>
</dbReference>
<dbReference type="Gene3D" id="1.10.3020.10">
    <property type="entry name" value="alpha-amino acid ester hydrolase ( Helical cap domain)"/>
    <property type="match status" value="1"/>
</dbReference>
<dbReference type="InterPro" id="IPR008979">
    <property type="entry name" value="Galactose-bd-like_sf"/>
</dbReference>
<feature type="chain" id="PRO_5030948621" evidence="2">
    <location>
        <begin position="24"/>
        <end position="710"/>
    </location>
</feature>
<dbReference type="EMBL" id="JACLAW010000007">
    <property type="protein sequence ID" value="MBC2665863.1"/>
    <property type="molecule type" value="Genomic_DNA"/>
</dbReference>
<gene>
    <name evidence="4" type="ORF">H7F51_10030</name>
</gene>